<dbReference type="Proteomes" id="UP000324974">
    <property type="component" value="Chromosome"/>
</dbReference>
<reference evidence="3" key="1">
    <citation type="submission" date="2019-08" db="EMBL/GenBank/DDBJ databases">
        <title>Limnoglobus roseus gen. nov., sp. nov., a novel freshwater planctomycete with a giant genome from the family Gemmataceae.</title>
        <authorList>
            <person name="Kulichevskaya I.S."/>
            <person name="Naumoff D.G."/>
            <person name="Miroshnikov K."/>
            <person name="Ivanova A."/>
            <person name="Philippov D.A."/>
            <person name="Hakobyan A."/>
            <person name="Rijpstra I.C."/>
            <person name="Sinninghe Damste J.S."/>
            <person name="Liesack W."/>
            <person name="Dedysh S.N."/>
        </authorList>
    </citation>
    <scope>NUCLEOTIDE SEQUENCE [LARGE SCALE GENOMIC DNA]</scope>
    <source>
        <strain evidence="3">PX52</strain>
    </source>
</reference>
<feature type="region of interest" description="Disordered" evidence="1">
    <location>
        <begin position="124"/>
        <end position="143"/>
    </location>
</feature>
<proteinExistence type="predicted"/>
<protein>
    <submittedName>
        <fullName evidence="2">Uncharacterized protein</fullName>
    </submittedName>
</protein>
<evidence type="ECO:0000256" key="1">
    <source>
        <dbReference type="SAM" id="MobiDB-lite"/>
    </source>
</evidence>
<dbReference type="EMBL" id="CP042425">
    <property type="protein sequence ID" value="QEL19940.1"/>
    <property type="molecule type" value="Genomic_DNA"/>
</dbReference>
<organism evidence="2 3">
    <name type="scientific">Limnoglobus roseus</name>
    <dbReference type="NCBI Taxonomy" id="2598579"/>
    <lineage>
        <taxon>Bacteria</taxon>
        <taxon>Pseudomonadati</taxon>
        <taxon>Planctomycetota</taxon>
        <taxon>Planctomycetia</taxon>
        <taxon>Gemmatales</taxon>
        <taxon>Gemmataceae</taxon>
        <taxon>Limnoglobus</taxon>
    </lineage>
</organism>
<name>A0A5C1ALV1_9BACT</name>
<accession>A0A5C1ALV1</accession>
<dbReference type="OrthoDB" id="290825at2"/>
<dbReference type="AlphaFoldDB" id="A0A5C1ALV1"/>
<evidence type="ECO:0000313" key="3">
    <source>
        <dbReference type="Proteomes" id="UP000324974"/>
    </source>
</evidence>
<keyword evidence="3" id="KW-1185">Reference proteome</keyword>
<dbReference type="RefSeq" id="WP_149114279.1">
    <property type="nucleotide sequence ID" value="NZ_CP042425.1"/>
</dbReference>
<evidence type="ECO:0000313" key="2">
    <source>
        <dbReference type="EMBL" id="QEL19940.1"/>
    </source>
</evidence>
<feature type="compositionally biased region" description="Pro residues" evidence="1">
    <location>
        <begin position="134"/>
        <end position="143"/>
    </location>
</feature>
<sequence length="143" mass="16281">MSKPASKTDPRLLGTWRSDRRRTFRHFKPKAGCPPRSLRLFKGLFGKLVIRWDRRTCHTDLDGFCQAVRYEVVASNAVSVVVRLREGLTGEERLQHIHFDGDHYWVALGGGSLCEFFRRVPPASKFPSTAPRTGPSPPPLRPR</sequence>
<dbReference type="KEGG" id="lrs:PX52LOC_07023"/>
<gene>
    <name evidence="2" type="ORF">PX52LOC_07023</name>
</gene>